<dbReference type="AlphaFoldDB" id="A0A511MWE1"/>
<keyword evidence="1" id="KW-0472">Membrane</keyword>
<dbReference type="EMBL" id="BJXB01000002">
    <property type="protein sequence ID" value="GEM44889.1"/>
    <property type="molecule type" value="Genomic_DNA"/>
</dbReference>
<evidence type="ECO:0000313" key="3">
    <source>
        <dbReference type="Proteomes" id="UP000321306"/>
    </source>
</evidence>
<dbReference type="OrthoDB" id="9842771at2"/>
<sequence>MTQTDDAKRHLEDSLNTLQESTSLHVQLQQDPLKKLGIAVGAGLVLGILIGRGTKKTKVVKVAGGKNVEQAKEAAASKGALSGVIITAVGGMLLKVLQEKVLAPKLEELADQLLERTKKPNNDQPQKKH</sequence>
<name>A0A511MWE1_DEIC1</name>
<feature type="transmembrane region" description="Helical" evidence="1">
    <location>
        <begin position="33"/>
        <end position="51"/>
    </location>
</feature>
<keyword evidence="1" id="KW-1133">Transmembrane helix</keyword>
<dbReference type="RefSeq" id="WP_146882035.1">
    <property type="nucleotide sequence ID" value="NZ_BJXB01000002.1"/>
</dbReference>
<evidence type="ECO:0000256" key="1">
    <source>
        <dbReference type="SAM" id="Phobius"/>
    </source>
</evidence>
<gene>
    <name evidence="2" type="ORF">DC3_05240</name>
</gene>
<protein>
    <submittedName>
        <fullName evidence="2">Uncharacterized protein</fullName>
    </submittedName>
</protein>
<organism evidence="2 3">
    <name type="scientific">Deinococcus cellulosilyticus (strain DSM 18568 / NBRC 106333 / KACC 11606 / 5516J-15)</name>
    <dbReference type="NCBI Taxonomy" id="1223518"/>
    <lineage>
        <taxon>Bacteria</taxon>
        <taxon>Thermotogati</taxon>
        <taxon>Deinococcota</taxon>
        <taxon>Deinococci</taxon>
        <taxon>Deinococcales</taxon>
        <taxon>Deinococcaceae</taxon>
        <taxon>Deinococcus</taxon>
    </lineage>
</organism>
<keyword evidence="1" id="KW-0812">Transmembrane</keyword>
<proteinExistence type="predicted"/>
<accession>A0A511MWE1</accession>
<evidence type="ECO:0000313" key="2">
    <source>
        <dbReference type="EMBL" id="GEM44889.1"/>
    </source>
</evidence>
<reference evidence="2 3" key="1">
    <citation type="submission" date="2019-07" db="EMBL/GenBank/DDBJ databases">
        <title>Whole genome shotgun sequence of Deinococcus cellulosilyticus NBRC 106333.</title>
        <authorList>
            <person name="Hosoyama A."/>
            <person name="Uohara A."/>
            <person name="Ohji S."/>
            <person name="Ichikawa N."/>
        </authorList>
    </citation>
    <scope>NUCLEOTIDE SEQUENCE [LARGE SCALE GENOMIC DNA]</scope>
    <source>
        <strain evidence="2 3">NBRC 106333</strain>
    </source>
</reference>
<dbReference type="Proteomes" id="UP000321306">
    <property type="component" value="Unassembled WGS sequence"/>
</dbReference>
<comment type="caution">
    <text evidence="2">The sequence shown here is derived from an EMBL/GenBank/DDBJ whole genome shotgun (WGS) entry which is preliminary data.</text>
</comment>
<keyword evidence="3" id="KW-1185">Reference proteome</keyword>